<keyword evidence="3" id="KW-0808">Transferase</keyword>
<feature type="transmembrane region" description="Helical" evidence="1">
    <location>
        <begin position="67"/>
        <end position="90"/>
    </location>
</feature>
<proteinExistence type="predicted"/>
<gene>
    <name evidence="3" type="ORF">SAMN05444266_10526</name>
</gene>
<keyword evidence="1" id="KW-0472">Membrane</keyword>
<dbReference type="AlphaFoldDB" id="A0A1M7DJW6"/>
<reference evidence="3 4" key="1">
    <citation type="submission" date="2016-11" db="EMBL/GenBank/DDBJ databases">
        <authorList>
            <person name="Jaros S."/>
            <person name="Januszkiewicz K."/>
            <person name="Wedrychowicz H."/>
        </authorList>
    </citation>
    <scope>NUCLEOTIDE SEQUENCE [LARGE SCALE GENOMIC DNA]</scope>
    <source>
        <strain evidence="3 4">DSM 27406</strain>
    </source>
</reference>
<evidence type="ECO:0000259" key="2">
    <source>
        <dbReference type="Pfam" id="PF06580"/>
    </source>
</evidence>
<dbReference type="PANTHER" id="PTHR34220:SF7">
    <property type="entry name" value="SENSOR HISTIDINE KINASE YPDA"/>
    <property type="match status" value="1"/>
</dbReference>
<evidence type="ECO:0000313" key="3">
    <source>
        <dbReference type="EMBL" id="SHL79814.1"/>
    </source>
</evidence>
<sequence length="338" mass="40127">MRRFFMHFFFWLGFYFLWNQIIYFYISDTGNRLYFSALDVTMIICAFYGVYSWLMPAYFKHKQLIRLLIQATIWLALLATGYAYLMKLFLRHMLVPIHFDFSWNYNELQYNRFFIALVGIFGGAFLKLALDRINAQRKLDAMERANSRAELTYLKAQLNPHFLFNSLNSLYTQLDFDVPQAKNTLISIADLLRYQLYECNTDFIPLSKEITYLENYFNLQRIRTDATSSLHIIAGNQELHIAPLLLMPFIENAFKYISDDDFRENIIQINIQLVDDQLHFYCMNTIAVKNSAAYSSHGVGLQNVRQRLDLIYPHQHKLEIIENKSEYSVYLNLRLQRC</sequence>
<dbReference type="EMBL" id="FRBL01000005">
    <property type="protein sequence ID" value="SHL79814.1"/>
    <property type="molecule type" value="Genomic_DNA"/>
</dbReference>
<dbReference type="SUPFAM" id="SSF55874">
    <property type="entry name" value="ATPase domain of HSP90 chaperone/DNA topoisomerase II/histidine kinase"/>
    <property type="match status" value="1"/>
</dbReference>
<dbReference type="OrthoDB" id="9792992at2"/>
<feature type="transmembrane region" description="Helical" evidence="1">
    <location>
        <begin position="32"/>
        <end position="55"/>
    </location>
</feature>
<dbReference type="Proteomes" id="UP000184420">
    <property type="component" value="Unassembled WGS sequence"/>
</dbReference>
<feature type="domain" description="Signal transduction histidine kinase internal region" evidence="2">
    <location>
        <begin position="149"/>
        <end position="225"/>
    </location>
</feature>
<keyword evidence="4" id="KW-1185">Reference proteome</keyword>
<keyword evidence="1" id="KW-0812">Transmembrane</keyword>
<evidence type="ECO:0000313" key="4">
    <source>
        <dbReference type="Proteomes" id="UP000184420"/>
    </source>
</evidence>
<keyword evidence="3" id="KW-0418">Kinase</keyword>
<dbReference type="GO" id="GO:0000155">
    <property type="term" value="F:phosphorelay sensor kinase activity"/>
    <property type="evidence" value="ECO:0007669"/>
    <property type="project" value="InterPro"/>
</dbReference>
<dbReference type="Pfam" id="PF06580">
    <property type="entry name" value="His_kinase"/>
    <property type="match status" value="1"/>
</dbReference>
<dbReference type="GO" id="GO:0016020">
    <property type="term" value="C:membrane"/>
    <property type="evidence" value="ECO:0007669"/>
    <property type="project" value="InterPro"/>
</dbReference>
<name>A0A1M7DJW6_9BACT</name>
<dbReference type="RefSeq" id="WP_083549925.1">
    <property type="nucleotide sequence ID" value="NZ_FRBL01000005.1"/>
</dbReference>
<dbReference type="PANTHER" id="PTHR34220">
    <property type="entry name" value="SENSOR HISTIDINE KINASE YPDA"/>
    <property type="match status" value="1"/>
</dbReference>
<dbReference type="STRING" id="1419482.SAMN05444266_10526"/>
<dbReference type="InterPro" id="IPR010559">
    <property type="entry name" value="Sig_transdc_His_kin_internal"/>
</dbReference>
<dbReference type="InterPro" id="IPR036890">
    <property type="entry name" value="HATPase_C_sf"/>
</dbReference>
<organism evidence="3 4">
    <name type="scientific">Chitinophaga jiangningensis</name>
    <dbReference type="NCBI Taxonomy" id="1419482"/>
    <lineage>
        <taxon>Bacteria</taxon>
        <taxon>Pseudomonadati</taxon>
        <taxon>Bacteroidota</taxon>
        <taxon>Chitinophagia</taxon>
        <taxon>Chitinophagales</taxon>
        <taxon>Chitinophagaceae</taxon>
        <taxon>Chitinophaga</taxon>
    </lineage>
</organism>
<feature type="transmembrane region" description="Helical" evidence="1">
    <location>
        <begin position="7"/>
        <end position="26"/>
    </location>
</feature>
<feature type="transmembrane region" description="Helical" evidence="1">
    <location>
        <begin position="110"/>
        <end position="130"/>
    </location>
</feature>
<protein>
    <submittedName>
        <fullName evidence="3">Histidine kinase</fullName>
    </submittedName>
</protein>
<keyword evidence="1" id="KW-1133">Transmembrane helix</keyword>
<dbReference type="InterPro" id="IPR050640">
    <property type="entry name" value="Bact_2-comp_sensor_kinase"/>
</dbReference>
<evidence type="ECO:0000256" key="1">
    <source>
        <dbReference type="SAM" id="Phobius"/>
    </source>
</evidence>
<accession>A0A1M7DJW6</accession>